<evidence type="ECO:0000256" key="6">
    <source>
        <dbReference type="ARBA" id="ARBA00022989"/>
    </source>
</evidence>
<dbReference type="PANTHER" id="PTHR11157">
    <property type="entry name" value="FATTY ACID ACYL TRANSFERASE-RELATED"/>
    <property type="match status" value="1"/>
</dbReference>
<keyword evidence="4 10" id="KW-0812">Transmembrane</keyword>
<keyword evidence="5 10" id="KW-0276">Fatty acid metabolism</keyword>
<evidence type="ECO:0000256" key="9">
    <source>
        <dbReference type="ARBA" id="ARBA00023160"/>
    </source>
</evidence>
<comment type="caution">
    <text evidence="11">The sequence shown here is derived from an EMBL/GenBank/DDBJ whole genome shotgun (WGS) entry which is preliminary data.</text>
</comment>
<evidence type="ECO:0000256" key="2">
    <source>
        <dbReference type="ARBA" id="ARBA00022516"/>
    </source>
</evidence>
<dbReference type="AlphaFoldDB" id="A0A553PJB5"/>
<dbReference type="EC" id="2.3.1.199" evidence="10"/>
<dbReference type="GO" id="GO:0005789">
    <property type="term" value="C:endoplasmic reticulum membrane"/>
    <property type="evidence" value="ECO:0007669"/>
    <property type="project" value="TreeGrafter"/>
</dbReference>
<feature type="transmembrane region" description="Helical" evidence="10">
    <location>
        <begin position="65"/>
        <end position="88"/>
    </location>
</feature>
<evidence type="ECO:0000256" key="5">
    <source>
        <dbReference type="ARBA" id="ARBA00022832"/>
    </source>
</evidence>
<feature type="transmembrane region" description="Helical" evidence="10">
    <location>
        <begin position="32"/>
        <end position="53"/>
    </location>
</feature>
<feature type="transmembrane region" description="Helical" evidence="10">
    <location>
        <begin position="140"/>
        <end position="159"/>
    </location>
</feature>
<proteinExistence type="inferred from homology"/>
<keyword evidence="6 10" id="KW-1133">Transmembrane helix</keyword>
<comment type="similarity">
    <text evidence="10">Belongs to the ELO family.</text>
</comment>
<accession>A0A553PJB5</accession>
<keyword evidence="7 10" id="KW-0443">Lipid metabolism</keyword>
<dbReference type="OrthoDB" id="434092at2759"/>
<keyword evidence="9 10" id="KW-0275">Fatty acid biosynthesis</keyword>
<evidence type="ECO:0000256" key="10">
    <source>
        <dbReference type="RuleBase" id="RU361115"/>
    </source>
</evidence>
<dbReference type="GO" id="GO:0034625">
    <property type="term" value="P:fatty acid elongation, monounsaturated fatty acid"/>
    <property type="evidence" value="ECO:0007669"/>
    <property type="project" value="TreeGrafter"/>
</dbReference>
<sequence>MSVVDLTRTYIHDLWELRDKRMDGYPLMSSPWPAIGLCFGYICIVKLIGPAIMKNREPFQLKTPMLLYNGFQVVFSLFVVCLGIQAGWFNGYSLRCQPVDYSNEPKPVLMAFSTYLYFCMKFVEFLDTIFFILRKKDSQVSFLHVAHHAIMAVYMWPIVRFMPGGHGSLAGLLNSFVHIIMYGYYFMAALGPRFKRFLWWKRYLTWLQMVQFFVIAIHSVQLLVVEDCGYPWEYAYVVLALMVFFLTQFANFYVQSYLSTPRVNGSATMIKED</sequence>
<dbReference type="Pfam" id="PF01151">
    <property type="entry name" value="ELO"/>
    <property type="match status" value="1"/>
</dbReference>
<protein>
    <recommendedName>
        <fullName evidence="10">Elongation of very long chain fatty acids protein</fullName>
        <ecNumber evidence="10">2.3.1.199</ecNumber>
    </recommendedName>
    <alternativeName>
        <fullName evidence="10">Very-long-chain 3-oxoacyl-CoA synthase</fullName>
    </alternativeName>
</protein>
<dbReference type="OMA" id="GWANGYS"/>
<feature type="transmembrane region" description="Helical" evidence="10">
    <location>
        <begin position="171"/>
        <end position="191"/>
    </location>
</feature>
<reference evidence="11 12" key="1">
    <citation type="journal article" date="2018" name="Nat. Ecol. Evol.">
        <title>Genomic signatures of mitonuclear coevolution across populations of Tigriopus californicus.</title>
        <authorList>
            <person name="Barreto F.S."/>
            <person name="Watson E.T."/>
            <person name="Lima T.G."/>
            <person name="Willett C.S."/>
            <person name="Edmands S."/>
            <person name="Li W."/>
            <person name="Burton R.S."/>
        </authorList>
    </citation>
    <scope>NUCLEOTIDE SEQUENCE [LARGE SCALE GENOMIC DNA]</scope>
    <source>
        <strain evidence="11 12">San Diego</strain>
    </source>
</reference>
<keyword evidence="3 10" id="KW-0808">Transferase</keyword>
<evidence type="ECO:0000256" key="7">
    <source>
        <dbReference type="ARBA" id="ARBA00023098"/>
    </source>
</evidence>
<comment type="subcellular location">
    <subcellularLocation>
        <location evidence="1">Membrane</location>
        <topology evidence="1">Multi-pass membrane protein</topology>
    </subcellularLocation>
</comment>
<name>A0A553PJB5_TIGCA</name>
<comment type="catalytic activity">
    <reaction evidence="10">
        <text>a very-long-chain acyl-CoA + malonyl-CoA + H(+) = a very-long-chain 3-oxoacyl-CoA + CO2 + CoA</text>
        <dbReference type="Rhea" id="RHEA:32727"/>
        <dbReference type="ChEBI" id="CHEBI:15378"/>
        <dbReference type="ChEBI" id="CHEBI:16526"/>
        <dbReference type="ChEBI" id="CHEBI:57287"/>
        <dbReference type="ChEBI" id="CHEBI:57384"/>
        <dbReference type="ChEBI" id="CHEBI:90725"/>
        <dbReference type="ChEBI" id="CHEBI:90736"/>
        <dbReference type="EC" id="2.3.1.199"/>
    </reaction>
</comment>
<organism evidence="11 12">
    <name type="scientific">Tigriopus californicus</name>
    <name type="common">Marine copepod</name>
    <dbReference type="NCBI Taxonomy" id="6832"/>
    <lineage>
        <taxon>Eukaryota</taxon>
        <taxon>Metazoa</taxon>
        <taxon>Ecdysozoa</taxon>
        <taxon>Arthropoda</taxon>
        <taxon>Crustacea</taxon>
        <taxon>Multicrustacea</taxon>
        <taxon>Hexanauplia</taxon>
        <taxon>Copepoda</taxon>
        <taxon>Harpacticoida</taxon>
        <taxon>Harpacticidae</taxon>
        <taxon>Tigriopus</taxon>
    </lineage>
</organism>
<evidence type="ECO:0000313" key="12">
    <source>
        <dbReference type="Proteomes" id="UP000318571"/>
    </source>
</evidence>
<evidence type="ECO:0000313" key="11">
    <source>
        <dbReference type="EMBL" id="TRY77785.1"/>
    </source>
</evidence>
<dbReference type="STRING" id="6832.A0A553PJB5"/>
<evidence type="ECO:0000256" key="1">
    <source>
        <dbReference type="ARBA" id="ARBA00004141"/>
    </source>
</evidence>
<evidence type="ECO:0000256" key="3">
    <source>
        <dbReference type="ARBA" id="ARBA00022679"/>
    </source>
</evidence>
<dbReference type="GO" id="GO:0009922">
    <property type="term" value="F:fatty acid elongase activity"/>
    <property type="evidence" value="ECO:0007669"/>
    <property type="project" value="UniProtKB-EC"/>
</dbReference>
<keyword evidence="12" id="KW-1185">Reference proteome</keyword>
<dbReference type="GO" id="GO:0019367">
    <property type="term" value="P:fatty acid elongation, saturated fatty acid"/>
    <property type="evidence" value="ECO:0007669"/>
    <property type="project" value="TreeGrafter"/>
</dbReference>
<dbReference type="EMBL" id="VCGU01000003">
    <property type="protein sequence ID" value="TRY77785.1"/>
    <property type="molecule type" value="Genomic_DNA"/>
</dbReference>
<feature type="transmembrane region" description="Helical" evidence="10">
    <location>
        <begin position="234"/>
        <end position="254"/>
    </location>
</feature>
<dbReference type="Proteomes" id="UP000318571">
    <property type="component" value="Chromosome 11"/>
</dbReference>
<dbReference type="GO" id="GO:0042761">
    <property type="term" value="P:very long-chain fatty acid biosynthetic process"/>
    <property type="evidence" value="ECO:0007669"/>
    <property type="project" value="TreeGrafter"/>
</dbReference>
<feature type="transmembrane region" description="Helical" evidence="10">
    <location>
        <begin position="108"/>
        <end position="133"/>
    </location>
</feature>
<gene>
    <name evidence="11" type="ORF">TCAL_01687</name>
</gene>
<keyword evidence="8 10" id="KW-0472">Membrane</keyword>
<dbReference type="GO" id="GO:0034626">
    <property type="term" value="P:fatty acid elongation, polyunsaturated fatty acid"/>
    <property type="evidence" value="ECO:0007669"/>
    <property type="project" value="TreeGrafter"/>
</dbReference>
<keyword evidence="2 10" id="KW-0444">Lipid biosynthesis</keyword>
<evidence type="ECO:0000256" key="4">
    <source>
        <dbReference type="ARBA" id="ARBA00022692"/>
    </source>
</evidence>
<dbReference type="PANTHER" id="PTHR11157:SF69">
    <property type="entry name" value="ELONGATION OF VERY LONG CHAIN FATTY ACIDS PROTEIN 7"/>
    <property type="match status" value="1"/>
</dbReference>
<dbReference type="GO" id="GO:0030148">
    <property type="term" value="P:sphingolipid biosynthetic process"/>
    <property type="evidence" value="ECO:0007669"/>
    <property type="project" value="TreeGrafter"/>
</dbReference>
<evidence type="ECO:0000256" key="8">
    <source>
        <dbReference type="ARBA" id="ARBA00023136"/>
    </source>
</evidence>
<dbReference type="InterPro" id="IPR002076">
    <property type="entry name" value="ELO_fam"/>
</dbReference>
<feature type="transmembrane region" description="Helical" evidence="10">
    <location>
        <begin position="203"/>
        <end position="222"/>
    </location>
</feature>